<dbReference type="EMBL" id="PXXO01000007">
    <property type="protein sequence ID" value="PSJ05218.1"/>
    <property type="molecule type" value="Genomic_DNA"/>
</dbReference>
<dbReference type="GO" id="GO:0012505">
    <property type="term" value="C:endomembrane system"/>
    <property type="evidence" value="ECO:0007669"/>
    <property type="project" value="UniProtKB-SubCell"/>
</dbReference>
<evidence type="ECO:0000313" key="10">
    <source>
        <dbReference type="Proteomes" id="UP000243002"/>
    </source>
</evidence>
<evidence type="ECO:0000256" key="3">
    <source>
        <dbReference type="ARBA" id="ARBA00022738"/>
    </source>
</evidence>
<dbReference type="OrthoDB" id="448032at2"/>
<comment type="similarity">
    <text evidence="6">Belongs to the phycobilisome linker protein family.</text>
</comment>
<dbReference type="PROSITE" id="PS51445">
    <property type="entry name" value="PBS_LINKER"/>
    <property type="match status" value="1"/>
</dbReference>
<sequence length="252" mass="28133">MPLPVLATKPLTNSARVSSFLAAGEESPRQIDTACLVRDPAATDAVIEQAYRQIYFHAFKVDRDAVLESQLRSGQISTRDFIRQLLLSEKFQRDFYRCNSNYRVVEQVVGRVFGRPVHGQAEQIAWSIVIAEQGLPKFVDALLNSDEYRDNFGDNLVPFQRSRVLPGQAVGTMPFNQQAPRYDSYWREAMARRAPAGGLNPWTDGGGWARPAWLEGQPTPRVQAIWQYTVATGGFVLTGLVIWIAAAMLSTG</sequence>
<evidence type="ECO:0000256" key="6">
    <source>
        <dbReference type="PROSITE-ProRule" id="PRU00775"/>
    </source>
</evidence>
<keyword evidence="4" id="KW-0793">Thylakoid</keyword>
<dbReference type="Pfam" id="PF00427">
    <property type="entry name" value="PBS_linker_poly"/>
    <property type="match status" value="1"/>
</dbReference>
<dbReference type="GO" id="GO:0030089">
    <property type="term" value="C:phycobilisome"/>
    <property type="evidence" value="ECO:0007669"/>
    <property type="project" value="UniProtKB-UniRule"/>
</dbReference>
<evidence type="ECO:0000256" key="4">
    <source>
        <dbReference type="ARBA" id="ARBA00023078"/>
    </source>
</evidence>
<evidence type="ECO:0000259" key="8">
    <source>
        <dbReference type="PROSITE" id="PS51445"/>
    </source>
</evidence>
<keyword evidence="5 7" id="KW-0472">Membrane</keyword>
<dbReference type="Gene3D" id="1.10.3130.20">
    <property type="entry name" value="Phycobilisome linker domain"/>
    <property type="match status" value="1"/>
</dbReference>
<dbReference type="InterPro" id="IPR038255">
    <property type="entry name" value="PBS_linker_sf"/>
</dbReference>
<reference evidence="9 10" key="1">
    <citation type="journal article" date="2018" name="Environ. Microbiol.">
        <title>Ecological and genomic features of two widespread freshwater picocyanobacteria.</title>
        <authorList>
            <person name="Cabello-Yeves P.J."/>
            <person name="Picazo A."/>
            <person name="Camacho A."/>
            <person name="Callieri C."/>
            <person name="Rosselli R."/>
            <person name="Roda-Garcia J.J."/>
            <person name="Coutinho F.H."/>
            <person name="Rodriguez-Valera F."/>
        </authorList>
    </citation>
    <scope>NUCLEOTIDE SEQUENCE [LARGE SCALE GENOMIC DNA]</scope>
    <source>
        <strain evidence="9 10">Tous</strain>
    </source>
</reference>
<comment type="subcellular location">
    <subcellularLocation>
        <location evidence="1">Endomembrane system</location>
    </subcellularLocation>
</comment>
<accession>A0A2P7MVH5</accession>
<keyword evidence="7" id="KW-0812">Transmembrane</keyword>
<dbReference type="InterPro" id="IPR001297">
    <property type="entry name" value="PBS_linker_dom"/>
</dbReference>
<dbReference type="RefSeq" id="WP_106502843.1">
    <property type="nucleotide sequence ID" value="NZ_PXXO01000007.1"/>
</dbReference>
<dbReference type="AlphaFoldDB" id="A0A2P7MVH5"/>
<dbReference type="PANTHER" id="PTHR34011">
    <property type="entry name" value="PHYCOBILISOME 32.1 KDA LINKER POLYPEPTIDE, PHYCOCYANIN-ASSOCIATED, ROD 2-RELATED"/>
    <property type="match status" value="1"/>
</dbReference>
<dbReference type="Proteomes" id="UP000243002">
    <property type="component" value="Unassembled WGS sequence"/>
</dbReference>
<evidence type="ECO:0000256" key="1">
    <source>
        <dbReference type="ARBA" id="ARBA00004308"/>
    </source>
</evidence>
<comment type="caution">
    <text evidence="9">The sequence shown here is derived from an EMBL/GenBank/DDBJ whole genome shotgun (WGS) entry which is preliminary data.</text>
</comment>
<dbReference type="GO" id="GO:0015979">
    <property type="term" value="P:photosynthesis"/>
    <property type="evidence" value="ECO:0007669"/>
    <property type="project" value="InterPro"/>
</dbReference>
<keyword evidence="7" id="KW-1133">Transmembrane helix</keyword>
<evidence type="ECO:0000313" key="9">
    <source>
        <dbReference type="EMBL" id="PSJ05218.1"/>
    </source>
</evidence>
<evidence type="ECO:0000256" key="5">
    <source>
        <dbReference type="ARBA" id="ARBA00023136"/>
    </source>
</evidence>
<keyword evidence="3 6" id="KW-0605">Phycobilisome</keyword>
<evidence type="ECO:0000256" key="2">
    <source>
        <dbReference type="ARBA" id="ARBA00022549"/>
    </source>
</evidence>
<gene>
    <name evidence="9" type="ORF">C7K55_07750</name>
</gene>
<name>A0A2P7MVH5_9CYAN</name>
<feature type="transmembrane region" description="Helical" evidence="7">
    <location>
        <begin position="225"/>
        <end position="249"/>
    </location>
</feature>
<feature type="domain" description="PBS-linker" evidence="8">
    <location>
        <begin position="11"/>
        <end position="189"/>
    </location>
</feature>
<protein>
    <submittedName>
        <fullName evidence="9">Phycobilisome Linker polypeptide</fullName>
    </submittedName>
</protein>
<organism evidence="9 10">
    <name type="scientific">Cyanobium usitatum str. Tous</name>
    <dbReference type="NCBI Taxonomy" id="2116684"/>
    <lineage>
        <taxon>Bacteria</taxon>
        <taxon>Bacillati</taxon>
        <taxon>Cyanobacteriota</taxon>
        <taxon>Cyanophyceae</taxon>
        <taxon>Synechococcales</taxon>
        <taxon>Prochlorococcaceae</taxon>
        <taxon>Cyanobium</taxon>
    </lineage>
</organism>
<evidence type="ECO:0000256" key="7">
    <source>
        <dbReference type="SAM" id="Phobius"/>
    </source>
</evidence>
<proteinExistence type="inferred from homology"/>
<keyword evidence="10" id="KW-1185">Reference proteome</keyword>
<keyword evidence="2" id="KW-0042">Antenna complex</keyword>